<dbReference type="OrthoDB" id="4753803at2"/>
<feature type="region of interest" description="Disordered" evidence="2">
    <location>
        <begin position="165"/>
        <end position="185"/>
    </location>
</feature>
<evidence type="ECO:0000259" key="4">
    <source>
        <dbReference type="Pfam" id="PF12484"/>
    </source>
</evidence>
<evidence type="ECO:0008006" key="7">
    <source>
        <dbReference type="Google" id="ProtNLM"/>
    </source>
</evidence>
<dbReference type="RefSeq" id="WP_083079539.1">
    <property type="nucleotide sequence ID" value="NZ_LFOE01000020.1"/>
</dbReference>
<dbReference type="PANTHER" id="PTHR46766">
    <property type="entry name" value="GLUTAMINE-RICH PROTEIN 2"/>
    <property type="match status" value="1"/>
</dbReference>
<evidence type="ECO:0000256" key="1">
    <source>
        <dbReference type="ARBA" id="ARBA00010652"/>
    </source>
</evidence>
<comment type="caution">
    <text evidence="5">The sequence shown here is derived from an EMBL/GenBank/DDBJ whole genome shotgun (WGS) entry which is preliminary data.</text>
</comment>
<accession>A0A1X0EHP2</accession>
<dbReference type="InterPro" id="IPR000030">
    <property type="entry name" value="PPE_dom"/>
</dbReference>
<feature type="domain" description="PPE" evidence="3">
    <location>
        <begin position="2"/>
        <end position="165"/>
    </location>
</feature>
<evidence type="ECO:0000259" key="3">
    <source>
        <dbReference type="Pfam" id="PF00823"/>
    </source>
</evidence>
<dbReference type="InterPro" id="IPR022171">
    <property type="entry name" value="PPE_C"/>
</dbReference>
<feature type="domain" description="PPE family C-terminal" evidence="4">
    <location>
        <begin position="316"/>
        <end position="402"/>
    </location>
</feature>
<comment type="similarity">
    <text evidence="1">Belongs to the mycobacterial PPE family.</text>
</comment>
<evidence type="ECO:0000313" key="5">
    <source>
        <dbReference type="EMBL" id="ORA83570.1"/>
    </source>
</evidence>
<dbReference type="AlphaFoldDB" id="A0A1X0EHP2"/>
<dbReference type="SUPFAM" id="SSF140459">
    <property type="entry name" value="PE/PPE dimer-like"/>
    <property type="match status" value="1"/>
</dbReference>
<dbReference type="Pfam" id="PF12484">
    <property type="entry name" value="PPE-SVP"/>
    <property type="match status" value="1"/>
</dbReference>
<dbReference type="Proteomes" id="UP000192713">
    <property type="component" value="Unassembled WGS sequence"/>
</dbReference>
<dbReference type="Gene3D" id="1.20.1260.20">
    <property type="entry name" value="PPE superfamily"/>
    <property type="match status" value="1"/>
</dbReference>
<dbReference type="EMBL" id="MVHU01000001">
    <property type="protein sequence ID" value="ORA83570.1"/>
    <property type="molecule type" value="Genomic_DNA"/>
</dbReference>
<proteinExistence type="inferred from homology"/>
<gene>
    <name evidence="5" type="ORF">BST28_01440</name>
</gene>
<dbReference type="GO" id="GO:0052572">
    <property type="term" value="P:response to host immune response"/>
    <property type="evidence" value="ECO:0007669"/>
    <property type="project" value="TreeGrafter"/>
</dbReference>
<evidence type="ECO:0000256" key="2">
    <source>
        <dbReference type="SAM" id="MobiDB-lite"/>
    </source>
</evidence>
<sequence length="466" mass="46270">MDFGVLPPEVNSGRMYAGPGSSPMMAAATAWDRLATELSAAATHYQDVITELTSQAWQGPTATTMAAAAAPYVAWMSTTATQAEQAATQARAAAAAYEAAFTATVPPPVIATNRTTLATLIATNILGQNTPAIAANQAEYAAMWAQDAGAMYSYAAASAAATTLTPFSPPPQNTNPTGATTQAAAVAQSTGTAAGNSAGSALQALAAPAAATGAVPAPIQALIDGWLDFTGTPLISSLNQLVGSGGLTSTLLAAPIWDSSAMQFLQFIGMLNAAGVNGGVWGEAAAAAALPAAALSSEVSGAGLGGTLVGSTGPVSASLGQAASIRGLSVPQSWAAAPALAGGASPAIRLASAAALPNAGGMPAALGAPLMGGLPPVAGAVNASQGTTTRSNYLPRMTVLPQTGDKPPARHGDASQWVSAHEVIADTAAGLTDEERAERDELRQEIAELALERDAVAFLLREVSRS</sequence>
<name>A0A1X0EHP2_9MYCO</name>
<dbReference type="Pfam" id="PF00823">
    <property type="entry name" value="PPE"/>
    <property type="match status" value="1"/>
</dbReference>
<protein>
    <recommendedName>
        <fullName evidence="7">PPE family protein</fullName>
    </recommendedName>
</protein>
<dbReference type="PANTHER" id="PTHR46766:SF1">
    <property type="entry name" value="GLUTAMINE-RICH PROTEIN 2"/>
    <property type="match status" value="1"/>
</dbReference>
<evidence type="ECO:0000313" key="6">
    <source>
        <dbReference type="Proteomes" id="UP000192713"/>
    </source>
</evidence>
<organism evidence="5 6">
    <name type="scientific">Mycolicibacter kumamotonensis</name>
    <dbReference type="NCBI Taxonomy" id="354243"/>
    <lineage>
        <taxon>Bacteria</taxon>
        <taxon>Bacillati</taxon>
        <taxon>Actinomycetota</taxon>
        <taxon>Actinomycetes</taxon>
        <taxon>Mycobacteriales</taxon>
        <taxon>Mycobacteriaceae</taxon>
        <taxon>Mycolicibacter</taxon>
    </lineage>
</organism>
<dbReference type="FunFam" id="1.20.1260.20:FF:000001">
    <property type="entry name" value="PPE family protein PPE41"/>
    <property type="match status" value="1"/>
</dbReference>
<reference evidence="5 6" key="1">
    <citation type="submission" date="2017-02" db="EMBL/GenBank/DDBJ databases">
        <title>The new phylogeny of genus Mycobacterium.</title>
        <authorList>
            <person name="Tortoli E."/>
            <person name="Trovato A."/>
            <person name="Cirillo D.M."/>
        </authorList>
    </citation>
    <scope>NUCLEOTIDE SEQUENCE [LARGE SCALE GENOMIC DNA]</scope>
    <source>
        <strain evidence="5 6">DSM 45093</strain>
    </source>
</reference>
<dbReference type="InterPro" id="IPR038332">
    <property type="entry name" value="PPE_sf"/>
</dbReference>